<feature type="domain" description="Interferon-related developmental regulator N-terminal" evidence="2">
    <location>
        <begin position="2"/>
        <end position="176"/>
    </location>
</feature>
<reference evidence="4" key="1">
    <citation type="submission" date="2022-11" db="UniProtKB">
        <authorList>
            <consortium name="WormBaseParasite"/>
        </authorList>
    </citation>
    <scope>IDENTIFICATION</scope>
</reference>
<dbReference type="PANTHER" id="PTHR12354">
    <property type="entry name" value="INTERFERON-RELATED DEVELOPMENTAL REGULATOR"/>
    <property type="match status" value="1"/>
</dbReference>
<dbReference type="InterPro" id="IPR007701">
    <property type="entry name" value="Interferon-rel_develop_reg_N"/>
</dbReference>
<keyword evidence="3" id="KW-1185">Reference proteome</keyword>
<dbReference type="AlphaFoldDB" id="A0A915D1G7"/>
<comment type="similarity">
    <text evidence="1">Belongs to the IFRD family.</text>
</comment>
<protein>
    <submittedName>
        <fullName evidence="4">Interferon-related developmental regulator N-terminal domain-containing protein</fullName>
    </submittedName>
</protein>
<organism evidence="3 4">
    <name type="scientific">Ditylenchus dipsaci</name>
    <dbReference type="NCBI Taxonomy" id="166011"/>
    <lineage>
        <taxon>Eukaryota</taxon>
        <taxon>Metazoa</taxon>
        <taxon>Ecdysozoa</taxon>
        <taxon>Nematoda</taxon>
        <taxon>Chromadorea</taxon>
        <taxon>Rhabditida</taxon>
        <taxon>Tylenchina</taxon>
        <taxon>Tylenchomorpha</taxon>
        <taxon>Sphaerularioidea</taxon>
        <taxon>Anguinidae</taxon>
        <taxon>Anguininae</taxon>
        <taxon>Ditylenchus</taxon>
    </lineage>
</organism>
<proteinExistence type="inferred from homology"/>
<dbReference type="PANTHER" id="PTHR12354:SF1">
    <property type="entry name" value="INTERFERON-RELATED DEVELOPMENTAL REGULATOR 1"/>
    <property type="match status" value="1"/>
</dbReference>
<dbReference type="SUPFAM" id="SSF48371">
    <property type="entry name" value="ARM repeat"/>
    <property type="match status" value="1"/>
</dbReference>
<accession>A0A915D1G7</accession>
<evidence type="ECO:0000259" key="2">
    <source>
        <dbReference type="Pfam" id="PF05004"/>
    </source>
</evidence>
<dbReference type="Proteomes" id="UP000887574">
    <property type="component" value="Unplaced"/>
</dbReference>
<evidence type="ECO:0000256" key="1">
    <source>
        <dbReference type="ARBA" id="ARBA00008828"/>
    </source>
</evidence>
<evidence type="ECO:0000313" key="4">
    <source>
        <dbReference type="WBParaSite" id="jg14547"/>
    </source>
</evidence>
<dbReference type="WBParaSite" id="jg14547">
    <property type="protein sequence ID" value="jg14547"/>
    <property type="gene ID" value="jg14547"/>
</dbReference>
<dbReference type="Pfam" id="PF05004">
    <property type="entry name" value="IFRD"/>
    <property type="match status" value="1"/>
</dbReference>
<name>A0A915D1G7_9BILA</name>
<dbReference type="InterPro" id="IPR016024">
    <property type="entry name" value="ARM-type_fold"/>
</dbReference>
<sequence length="228" mass="25498">MAALLCLQLGVDLEEDLTDCISTMKAIVLDASASEAIRSLCAQTLGTCVYLSCEQFSTRYDTLQTLKEAWASMKPAATLTSLFSSALSAWVLLLERCDSGLISQIINEVQPKICSFLESPFVEVRISAGEALAVLFEIAVDDIDEDFRFSNHNHLKDILEQLALDSAKYHAKRTRRCKKFLLDKSMMSSLTTKCPIHKSNLTNERFCKLKAVIPSCSMIYSVYYLRVI</sequence>
<dbReference type="InterPro" id="IPR039777">
    <property type="entry name" value="IFRD"/>
</dbReference>
<evidence type="ECO:0000313" key="3">
    <source>
        <dbReference type="Proteomes" id="UP000887574"/>
    </source>
</evidence>